<evidence type="ECO:0000313" key="2">
    <source>
        <dbReference type="EMBL" id="CAK0809728.1"/>
    </source>
</evidence>
<dbReference type="Proteomes" id="UP001189429">
    <property type="component" value="Unassembled WGS sequence"/>
</dbReference>
<gene>
    <name evidence="2" type="ORF">PCOR1329_LOCUS14895</name>
</gene>
<accession>A0ABN9QTZ1</accession>
<keyword evidence="1" id="KW-0472">Membrane</keyword>
<proteinExistence type="predicted"/>
<sequence length="109" mass="11663">MSEAKARSLRGGGVQLRQGAGSVFQGVDILLPMRQIVGQGVRGQVQLAHGGDELPGDMHLGFLFAPRRRLPVGLRDEKLPKVTFLTALFSPAALGIVFGTLAANTPRRF</sequence>
<reference evidence="2" key="1">
    <citation type="submission" date="2023-10" db="EMBL/GenBank/DDBJ databases">
        <authorList>
            <person name="Chen Y."/>
            <person name="Shah S."/>
            <person name="Dougan E. K."/>
            <person name="Thang M."/>
            <person name="Chan C."/>
        </authorList>
    </citation>
    <scope>NUCLEOTIDE SEQUENCE [LARGE SCALE GENOMIC DNA]</scope>
</reference>
<protein>
    <submittedName>
        <fullName evidence="2">Uncharacterized protein</fullName>
    </submittedName>
</protein>
<evidence type="ECO:0000256" key="1">
    <source>
        <dbReference type="SAM" id="Phobius"/>
    </source>
</evidence>
<feature type="transmembrane region" description="Helical" evidence="1">
    <location>
        <begin position="82"/>
        <end position="103"/>
    </location>
</feature>
<name>A0ABN9QTZ1_9DINO</name>
<dbReference type="EMBL" id="CAUYUJ010004470">
    <property type="protein sequence ID" value="CAK0809728.1"/>
    <property type="molecule type" value="Genomic_DNA"/>
</dbReference>
<organism evidence="2 3">
    <name type="scientific">Prorocentrum cordatum</name>
    <dbReference type="NCBI Taxonomy" id="2364126"/>
    <lineage>
        <taxon>Eukaryota</taxon>
        <taxon>Sar</taxon>
        <taxon>Alveolata</taxon>
        <taxon>Dinophyceae</taxon>
        <taxon>Prorocentrales</taxon>
        <taxon>Prorocentraceae</taxon>
        <taxon>Prorocentrum</taxon>
    </lineage>
</organism>
<keyword evidence="1" id="KW-0812">Transmembrane</keyword>
<keyword evidence="1" id="KW-1133">Transmembrane helix</keyword>
<comment type="caution">
    <text evidence="2">The sequence shown here is derived from an EMBL/GenBank/DDBJ whole genome shotgun (WGS) entry which is preliminary data.</text>
</comment>
<evidence type="ECO:0000313" key="3">
    <source>
        <dbReference type="Proteomes" id="UP001189429"/>
    </source>
</evidence>
<keyword evidence="3" id="KW-1185">Reference proteome</keyword>